<name>A0AAD8I3F3_9APIA</name>
<dbReference type="EMBL" id="JAUIZM010000006">
    <property type="protein sequence ID" value="KAK1378382.1"/>
    <property type="molecule type" value="Genomic_DNA"/>
</dbReference>
<reference evidence="1" key="1">
    <citation type="submission" date="2023-02" db="EMBL/GenBank/DDBJ databases">
        <title>Genome of toxic invasive species Heracleum sosnowskyi carries increased number of genes despite the absence of recent whole-genome duplications.</title>
        <authorList>
            <person name="Schelkunov M."/>
            <person name="Shtratnikova V."/>
            <person name="Makarenko M."/>
            <person name="Klepikova A."/>
            <person name="Omelchenko D."/>
            <person name="Novikova G."/>
            <person name="Obukhova E."/>
            <person name="Bogdanov V."/>
            <person name="Penin A."/>
            <person name="Logacheva M."/>
        </authorList>
    </citation>
    <scope>NUCLEOTIDE SEQUENCE</scope>
    <source>
        <strain evidence="1">Hsosn_3</strain>
        <tissue evidence="1">Leaf</tissue>
    </source>
</reference>
<evidence type="ECO:0000313" key="2">
    <source>
        <dbReference type="Proteomes" id="UP001237642"/>
    </source>
</evidence>
<reference evidence="1" key="2">
    <citation type="submission" date="2023-05" db="EMBL/GenBank/DDBJ databases">
        <authorList>
            <person name="Schelkunov M.I."/>
        </authorList>
    </citation>
    <scope>NUCLEOTIDE SEQUENCE</scope>
    <source>
        <strain evidence="1">Hsosn_3</strain>
        <tissue evidence="1">Leaf</tissue>
    </source>
</reference>
<gene>
    <name evidence="1" type="ORF">POM88_025126</name>
</gene>
<dbReference type="Proteomes" id="UP001237642">
    <property type="component" value="Unassembled WGS sequence"/>
</dbReference>
<dbReference type="AlphaFoldDB" id="A0AAD8I3F3"/>
<keyword evidence="2" id="KW-1185">Reference proteome</keyword>
<organism evidence="1 2">
    <name type="scientific">Heracleum sosnowskyi</name>
    <dbReference type="NCBI Taxonomy" id="360622"/>
    <lineage>
        <taxon>Eukaryota</taxon>
        <taxon>Viridiplantae</taxon>
        <taxon>Streptophyta</taxon>
        <taxon>Embryophyta</taxon>
        <taxon>Tracheophyta</taxon>
        <taxon>Spermatophyta</taxon>
        <taxon>Magnoliopsida</taxon>
        <taxon>eudicotyledons</taxon>
        <taxon>Gunneridae</taxon>
        <taxon>Pentapetalae</taxon>
        <taxon>asterids</taxon>
        <taxon>campanulids</taxon>
        <taxon>Apiales</taxon>
        <taxon>Apiaceae</taxon>
        <taxon>Apioideae</taxon>
        <taxon>apioid superclade</taxon>
        <taxon>Tordylieae</taxon>
        <taxon>Tordyliinae</taxon>
        <taxon>Heracleum</taxon>
    </lineage>
</organism>
<protein>
    <submittedName>
        <fullName evidence="1">Uncharacterized protein</fullName>
    </submittedName>
</protein>
<comment type="caution">
    <text evidence="1">The sequence shown here is derived from an EMBL/GenBank/DDBJ whole genome shotgun (WGS) entry which is preliminary data.</text>
</comment>
<accession>A0AAD8I3F3</accession>
<evidence type="ECO:0000313" key="1">
    <source>
        <dbReference type="EMBL" id="KAK1378382.1"/>
    </source>
</evidence>
<proteinExistence type="predicted"/>
<sequence length="117" mass="12835">MGRGPNHIPEAPANPDDRTLIQIYPGPNSMYNWPTPAITWASTPSAHKDAVWAAEFQVGERECSDDLLFFGRSLKDNLPKEREKPYTVLASTIQGLECCSCTNVALGRAALIYGVDV</sequence>